<dbReference type="AlphaFoldDB" id="A0A9P6SU31"/>
<accession>A0A9P6SU31</accession>
<feature type="non-terminal residue" evidence="4">
    <location>
        <position position="1"/>
    </location>
</feature>
<dbReference type="SUPFAM" id="SSF141571">
    <property type="entry name" value="Pentapeptide repeat-like"/>
    <property type="match status" value="1"/>
</dbReference>
<comment type="caution">
    <text evidence="4">The sequence shown here is derived from an EMBL/GenBank/DDBJ whole genome shotgun (WGS) entry which is preliminary data.</text>
</comment>
<dbReference type="InterPro" id="IPR056251">
    <property type="entry name" value="Arm_rpt_dom"/>
</dbReference>
<dbReference type="Gene3D" id="3.40.50.300">
    <property type="entry name" value="P-loop containing nucleotide triphosphate hydrolases"/>
    <property type="match status" value="1"/>
</dbReference>
<dbReference type="InterPro" id="IPR007111">
    <property type="entry name" value="NACHT_NTPase"/>
</dbReference>
<protein>
    <recommendedName>
        <fullName evidence="6">NACHT domain-containing protein</fullName>
    </recommendedName>
</protein>
<feature type="compositionally biased region" description="Basic and acidic residues" evidence="1">
    <location>
        <begin position="1071"/>
        <end position="1082"/>
    </location>
</feature>
<feature type="region of interest" description="Disordered" evidence="1">
    <location>
        <begin position="1071"/>
        <end position="1103"/>
    </location>
</feature>
<dbReference type="Proteomes" id="UP000749646">
    <property type="component" value="Unassembled WGS sequence"/>
</dbReference>
<dbReference type="InterPro" id="IPR027417">
    <property type="entry name" value="P-loop_NTPase"/>
</dbReference>
<sequence length="1237" mass="140143">FASFLFYEWQSTKARESEMSGVALQKDLLPHEALKLANAHLENAIWKKDGVTEESRHQENIDLVLLLCDEALAAFCRMSDPTLKVLLCSKRNEDQSLRTSVAAIFTKHHELMLKLEQVDKGEDSRKMAELLGNNNNNNNPSSSSSKGQSELSDDTAKIPLHIFAENMRPPTIPFKGSKPGERIESTPQLAYCLGLLNDREALSKDSVEKDAWDWVNNPDTITHEKKRLEDLAMQVVEAFCSSEFKHAKIIAEVLCLAPVLEMNDFRRLVNKIFQEITKSTFVDLPLLQGFAQLIQSAKPGYLVSKDLKIILERIKGSLDSPNKNSPREIYQLLLTTSTVLDAMASAGIKEFKEDDLRGPLANYLSTTSKTTDAGSDFYLTYQVAYACKALQCIPDGETSLQKTLHRSGKVIQGVFGVVSAVKALDVDKLFDGLKELEKGFEGLPKLYNDVQASYKTMVSLLEKNAQVVDAIKGGFSFRSQETWYITLRGADDRLRCGELAEFKKVICRAPCRRNPLFQWGVCQRLGEVAANSLWDAETRQGAVAFLGEIYQKDEEWGQPSNIKQGIIKILMQLASPYGGDMQPAKDMLHELGTSGDAKKQELYRKSREETLSLYPMVDASLKPEASPLLDRIQNAIDVEDRLRWLKNQRSSKQVVSFYVHLEAKDDLESPNDSRSSLMSKVKEFLKARRVLLIMGEPGSGKSTFCRVLEHDLWEDYKEGDPIPLYIHLPTIQRPEQDLIPKCLRSIGLTEALIGELRSIGREFILICDGYDESKLTHNLYTSNRLGQDEEWKAIMVISCRTEYLGLSNRHQFHPTDCNNRRQRSLFQEAVIMPFSNDQVEDYIKKYVSKNQLKWQASYYLRAIERFPDLKDMVKNPLLLSLYFEVVTFMEAAGQHLAAARLTKVELYDSLLEKWLERSERRLGEKELSPQAKTALENLTLKGFTQSGIDYMKRLAWAIYKDHKGNPEVEYIHFKEEAPWKAEFFGLEEEKQLLREACPLTREGYQHRFIHRSLLEYGIAREVFDAEAKAVAESKSASGLSWSVAPVTNIAVQVDDDLEYLHAEVVDEDDNRKDFRKDGAKDNEESDEEDEEEELAATVKPAPDINSSLAKNDFVNEPSILQFLADRTQISPLFEGQLRAYIEQSKKNGGWRIAAANAITILVKAGFLFNGQDLREINVQGADLSNGMFNSALLHKADMRYTNVRNIWLHGTVLHETDMGKVRIGELPPISVDDSVAF</sequence>
<dbReference type="SUPFAM" id="SSF52540">
    <property type="entry name" value="P-loop containing nucleoside triphosphate hydrolases"/>
    <property type="match status" value="1"/>
</dbReference>
<name>A0A9P6SU31_9FUNG</name>
<gene>
    <name evidence="4" type="ORF">BGZ65_002415</name>
</gene>
<evidence type="ECO:0000313" key="4">
    <source>
        <dbReference type="EMBL" id="KAG0002688.1"/>
    </source>
</evidence>
<feature type="region of interest" description="Disordered" evidence="1">
    <location>
        <begin position="129"/>
        <end position="151"/>
    </location>
</feature>
<dbReference type="Gene3D" id="2.160.20.80">
    <property type="entry name" value="E3 ubiquitin-protein ligase SopA"/>
    <property type="match status" value="1"/>
</dbReference>
<keyword evidence="5" id="KW-1185">Reference proteome</keyword>
<evidence type="ECO:0000256" key="1">
    <source>
        <dbReference type="SAM" id="MobiDB-lite"/>
    </source>
</evidence>
<dbReference type="OrthoDB" id="538223at2759"/>
<evidence type="ECO:0000259" key="3">
    <source>
        <dbReference type="Pfam" id="PF23948"/>
    </source>
</evidence>
<feature type="domain" description="Arm-like repeat" evidence="3">
    <location>
        <begin position="216"/>
        <end position="599"/>
    </location>
</feature>
<feature type="non-terminal residue" evidence="4">
    <location>
        <position position="1237"/>
    </location>
</feature>
<evidence type="ECO:0000259" key="2">
    <source>
        <dbReference type="Pfam" id="PF05729"/>
    </source>
</evidence>
<feature type="compositionally biased region" description="Acidic residues" evidence="1">
    <location>
        <begin position="1083"/>
        <end position="1094"/>
    </location>
</feature>
<feature type="domain" description="NACHT" evidence="2">
    <location>
        <begin position="689"/>
        <end position="849"/>
    </location>
</feature>
<evidence type="ECO:0000313" key="5">
    <source>
        <dbReference type="Proteomes" id="UP000749646"/>
    </source>
</evidence>
<dbReference type="Pfam" id="PF05729">
    <property type="entry name" value="NACHT"/>
    <property type="match status" value="1"/>
</dbReference>
<dbReference type="EMBL" id="JAAAHW010000417">
    <property type="protein sequence ID" value="KAG0002688.1"/>
    <property type="molecule type" value="Genomic_DNA"/>
</dbReference>
<proteinExistence type="predicted"/>
<feature type="compositionally biased region" description="Low complexity" evidence="1">
    <location>
        <begin position="133"/>
        <end position="145"/>
    </location>
</feature>
<organism evidence="4 5">
    <name type="scientific">Modicella reniformis</name>
    <dbReference type="NCBI Taxonomy" id="1440133"/>
    <lineage>
        <taxon>Eukaryota</taxon>
        <taxon>Fungi</taxon>
        <taxon>Fungi incertae sedis</taxon>
        <taxon>Mucoromycota</taxon>
        <taxon>Mortierellomycotina</taxon>
        <taxon>Mortierellomycetes</taxon>
        <taxon>Mortierellales</taxon>
        <taxon>Mortierellaceae</taxon>
        <taxon>Modicella</taxon>
    </lineage>
</organism>
<evidence type="ECO:0008006" key="6">
    <source>
        <dbReference type="Google" id="ProtNLM"/>
    </source>
</evidence>
<reference evidence="4" key="1">
    <citation type="journal article" date="2020" name="Fungal Divers.">
        <title>Resolving the Mortierellaceae phylogeny through synthesis of multi-gene phylogenetics and phylogenomics.</title>
        <authorList>
            <person name="Vandepol N."/>
            <person name="Liber J."/>
            <person name="Desiro A."/>
            <person name="Na H."/>
            <person name="Kennedy M."/>
            <person name="Barry K."/>
            <person name="Grigoriev I.V."/>
            <person name="Miller A.N."/>
            <person name="O'Donnell K."/>
            <person name="Stajich J.E."/>
            <person name="Bonito G."/>
        </authorList>
    </citation>
    <scope>NUCLEOTIDE SEQUENCE</scope>
    <source>
        <strain evidence="4">MES-2147</strain>
    </source>
</reference>
<dbReference type="Pfam" id="PF23948">
    <property type="entry name" value="ARM_5"/>
    <property type="match status" value="1"/>
</dbReference>